<keyword evidence="2" id="KW-0479">Metal-binding</keyword>
<dbReference type="OrthoDB" id="10009520at2759"/>
<keyword evidence="6" id="KW-0862">Zinc</keyword>
<dbReference type="GO" id="GO:0016567">
    <property type="term" value="P:protein ubiquitination"/>
    <property type="evidence" value="ECO:0007669"/>
    <property type="project" value="InterPro"/>
</dbReference>
<evidence type="ECO:0000256" key="3">
    <source>
        <dbReference type="ARBA" id="ARBA00022737"/>
    </source>
</evidence>
<dbReference type="Gene3D" id="1.20.120.1750">
    <property type="match status" value="1"/>
</dbReference>
<evidence type="ECO:0000256" key="6">
    <source>
        <dbReference type="ARBA" id="ARBA00022833"/>
    </source>
</evidence>
<dbReference type="PROSITE" id="PS51873">
    <property type="entry name" value="TRIAD"/>
    <property type="match status" value="1"/>
</dbReference>
<dbReference type="Pfam" id="PF22191">
    <property type="entry name" value="IBR_1"/>
    <property type="match status" value="1"/>
</dbReference>
<feature type="domain" description="RING-type" evidence="8">
    <location>
        <begin position="50"/>
        <end position="244"/>
    </location>
</feature>
<evidence type="ECO:0000313" key="9">
    <source>
        <dbReference type="EMBL" id="ETV65184.1"/>
    </source>
</evidence>
<proteinExistence type="predicted"/>
<dbReference type="VEuPathDB" id="FungiDB:H257_18016"/>
<feature type="transmembrane region" description="Helical" evidence="7">
    <location>
        <begin position="6"/>
        <end position="29"/>
    </location>
</feature>
<dbReference type="PANTHER" id="PTHR11685">
    <property type="entry name" value="RBR FAMILY RING FINGER AND IBR DOMAIN-CONTAINING"/>
    <property type="match status" value="1"/>
</dbReference>
<keyword evidence="7" id="KW-1133">Transmembrane helix</keyword>
<keyword evidence="1" id="KW-0808">Transferase</keyword>
<organism evidence="9">
    <name type="scientific">Aphanomyces astaci</name>
    <name type="common">Crayfish plague agent</name>
    <dbReference type="NCBI Taxonomy" id="112090"/>
    <lineage>
        <taxon>Eukaryota</taxon>
        <taxon>Sar</taxon>
        <taxon>Stramenopiles</taxon>
        <taxon>Oomycota</taxon>
        <taxon>Saprolegniomycetes</taxon>
        <taxon>Saprolegniales</taxon>
        <taxon>Verrucalvaceae</taxon>
        <taxon>Aphanomyces</taxon>
    </lineage>
</organism>
<dbReference type="GO" id="GO:0004842">
    <property type="term" value="F:ubiquitin-protein transferase activity"/>
    <property type="evidence" value="ECO:0007669"/>
    <property type="project" value="InterPro"/>
</dbReference>
<name>W4FE85_APHAT</name>
<keyword evidence="4" id="KW-0863">Zinc-finger</keyword>
<keyword evidence="5" id="KW-0833">Ubl conjugation pathway</keyword>
<dbReference type="AlphaFoldDB" id="W4FE85"/>
<dbReference type="InterPro" id="IPR044066">
    <property type="entry name" value="TRIAD_supradom"/>
</dbReference>
<dbReference type="STRING" id="112090.W4FE85"/>
<dbReference type="GO" id="GO:0008270">
    <property type="term" value="F:zinc ion binding"/>
    <property type="evidence" value="ECO:0007669"/>
    <property type="project" value="UniProtKB-KW"/>
</dbReference>
<gene>
    <name evidence="9" type="ORF">H257_18016</name>
</gene>
<dbReference type="EMBL" id="KI913244">
    <property type="protein sequence ID" value="ETV65184.1"/>
    <property type="molecule type" value="Genomic_DNA"/>
</dbReference>
<accession>W4FE85</accession>
<keyword evidence="3" id="KW-0677">Repeat</keyword>
<reference evidence="9" key="1">
    <citation type="submission" date="2013-12" db="EMBL/GenBank/DDBJ databases">
        <title>The Genome Sequence of Aphanomyces astaci APO3.</title>
        <authorList>
            <consortium name="The Broad Institute Genomics Platform"/>
            <person name="Russ C."/>
            <person name="Tyler B."/>
            <person name="van West P."/>
            <person name="Dieguez-Uribeondo J."/>
            <person name="Young S.K."/>
            <person name="Zeng Q."/>
            <person name="Gargeya S."/>
            <person name="Fitzgerald M."/>
            <person name="Abouelleil A."/>
            <person name="Alvarado L."/>
            <person name="Chapman S.B."/>
            <person name="Gainer-Dewar J."/>
            <person name="Goldberg J."/>
            <person name="Griggs A."/>
            <person name="Gujja S."/>
            <person name="Hansen M."/>
            <person name="Howarth C."/>
            <person name="Imamovic A."/>
            <person name="Ireland A."/>
            <person name="Larimer J."/>
            <person name="McCowan C."/>
            <person name="Murphy C."/>
            <person name="Pearson M."/>
            <person name="Poon T.W."/>
            <person name="Priest M."/>
            <person name="Roberts A."/>
            <person name="Saif S."/>
            <person name="Shea T."/>
            <person name="Sykes S."/>
            <person name="Wortman J."/>
            <person name="Nusbaum C."/>
            <person name="Birren B."/>
        </authorList>
    </citation>
    <scope>NUCLEOTIDE SEQUENCE [LARGE SCALE GENOMIC DNA]</scope>
    <source>
        <strain evidence="9">APO3</strain>
    </source>
</reference>
<protein>
    <recommendedName>
        <fullName evidence="8">RING-type domain-containing protein</fullName>
    </recommendedName>
</protein>
<evidence type="ECO:0000256" key="4">
    <source>
        <dbReference type="ARBA" id="ARBA00022771"/>
    </source>
</evidence>
<dbReference type="RefSeq" id="XP_009845308.1">
    <property type="nucleotide sequence ID" value="XM_009847006.1"/>
</dbReference>
<evidence type="ECO:0000256" key="5">
    <source>
        <dbReference type="ARBA" id="ARBA00022786"/>
    </source>
</evidence>
<dbReference type="SUPFAM" id="SSF57850">
    <property type="entry name" value="RING/U-box"/>
    <property type="match status" value="1"/>
</dbReference>
<evidence type="ECO:0000256" key="7">
    <source>
        <dbReference type="SAM" id="Phobius"/>
    </source>
</evidence>
<evidence type="ECO:0000259" key="8">
    <source>
        <dbReference type="PROSITE" id="PS51873"/>
    </source>
</evidence>
<keyword evidence="7" id="KW-0812">Transmembrane</keyword>
<evidence type="ECO:0000256" key="2">
    <source>
        <dbReference type="ARBA" id="ARBA00022723"/>
    </source>
</evidence>
<keyword evidence="7" id="KW-0472">Membrane</keyword>
<evidence type="ECO:0000256" key="1">
    <source>
        <dbReference type="ARBA" id="ARBA00022679"/>
    </source>
</evidence>
<dbReference type="GeneID" id="20820012"/>
<dbReference type="InterPro" id="IPR031127">
    <property type="entry name" value="E3_UB_ligase_RBR"/>
</dbReference>
<sequence>MDPLWLALAFVMYIADLLVVLPLVCLICMTARHIASLQPTPPTPFTRQPTATECSICLDMVCDTYCMACPACPQACCVSCLTTHVHNKVADKCRYLGCPSCGTALGAGVLGRVMTASDRVKHDQLAHQSVQRAFKCPRCHAKCVKTTEDYLACTGCRATWCSDCDGRSHYFTFMCKQRAFRRWRVKHDVRQCPQCRCYIEKVDGCHMTCTRCKLQFCWTCHEVYPCRKRCDVPLLVRIVLACLQ</sequence>